<gene>
    <name evidence="5" type="ORF">MVEN_00168800</name>
</gene>
<dbReference type="GO" id="GO:0005737">
    <property type="term" value="C:cytoplasm"/>
    <property type="evidence" value="ECO:0007669"/>
    <property type="project" value="TreeGrafter"/>
</dbReference>
<evidence type="ECO:0000256" key="2">
    <source>
        <dbReference type="ARBA" id="ARBA00022679"/>
    </source>
</evidence>
<name>A0A8H7DD20_9AGAR</name>
<keyword evidence="2" id="KW-0808">Transferase</keyword>
<dbReference type="Proteomes" id="UP000620124">
    <property type="component" value="Unassembled WGS sequence"/>
</dbReference>
<accession>A0A8H7DD20</accession>
<dbReference type="InterPro" id="IPR036249">
    <property type="entry name" value="Thioredoxin-like_sf"/>
</dbReference>
<dbReference type="InterPro" id="IPR036282">
    <property type="entry name" value="Glutathione-S-Trfase_C_sf"/>
</dbReference>
<dbReference type="GO" id="GO:0006749">
    <property type="term" value="P:glutathione metabolic process"/>
    <property type="evidence" value="ECO:0007669"/>
    <property type="project" value="TreeGrafter"/>
</dbReference>
<feature type="domain" description="GST N-terminal" evidence="3">
    <location>
        <begin position="4"/>
        <end position="85"/>
    </location>
</feature>
<evidence type="ECO:0000313" key="5">
    <source>
        <dbReference type="EMBL" id="KAF7368457.1"/>
    </source>
</evidence>
<dbReference type="Gene3D" id="3.40.30.10">
    <property type="entry name" value="Glutaredoxin"/>
    <property type="match status" value="1"/>
</dbReference>
<sequence>MVLKFYADPRLHAGGGNAIVALVLAENQIPFEHISVSVAAKEHKTAEYLAIHPFGKVPAIDDDGFILYESRAICRHMAENYADQGPPLLPKRLQERAVFEQAASVEFANFRLHFQKITYETFGKPRRGLPTDQTVFDTAVAALSTTPDVYEVILGEHRFLAGDEFTVADLFHLMHAHVSARLAQDARGGNQGNCGLDEGDHKLS</sequence>
<comment type="caution">
    <text evidence="5">The sequence shown here is derived from an EMBL/GenBank/DDBJ whole genome shotgun (WGS) entry which is preliminary data.</text>
</comment>
<dbReference type="InterPro" id="IPR010987">
    <property type="entry name" value="Glutathione-S-Trfase_C-like"/>
</dbReference>
<protein>
    <recommendedName>
        <fullName evidence="1">glutathione transferase</fullName>
        <ecNumber evidence="1">2.5.1.18</ecNumber>
    </recommendedName>
</protein>
<dbReference type="InterPro" id="IPR040079">
    <property type="entry name" value="Glutathione_S-Trfase"/>
</dbReference>
<dbReference type="SUPFAM" id="SSF52833">
    <property type="entry name" value="Thioredoxin-like"/>
    <property type="match status" value="1"/>
</dbReference>
<dbReference type="Gene3D" id="1.20.1050.10">
    <property type="match status" value="1"/>
</dbReference>
<dbReference type="PANTHER" id="PTHR43900:SF3">
    <property type="entry name" value="GLUTATHIONE S-TRANSFERASE RHO"/>
    <property type="match status" value="1"/>
</dbReference>
<dbReference type="InterPro" id="IPR004045">
    <property type="entry name" value="Glutathione_S-Trfase_N"/>
</dbReference>
<dbReference type="OrthoDB" id="249703at2759"/>
<dbReference type="SFLD" id="SFLDG00358">
    <property type="entry name" value="Main_(cytGST)"/>
    <property type="match status" value="1"/>
</dbReference>
<evidence type="ECO:0000259" key="3">
    <source>
        <dbReference type="PROSITE" id="PS50404"/>
    </source>
</evidence>
<dbReference type="PANTHER" id="PTHR43900">
    <property type="entry name" value="GLUTATHIONE S-TRANSFERASE RHO"/>
    <property type="match status" value="1"/>
</dbReference>
<proteinExistence type="predicted"/>
<dbReference type="PROSITE" id="PS50404">
    <property type="entry name" value="GST_NTER"/>
    <property type="match status" value="1"/>
</dbReference>
<dbReference type="GO" id="GO:0004364">
    <property type="term" value="F:glutathione transferase activity"/>
    <property type="evidence" value="ECO:0007669"/>
    <property type="project" value="UniProtKB-EC"/>
</dbReference>
<dbReference type="GO" id="GO:0043295">
    <property type="term" value="F:glutathione binding"/>
    <property type="evidence" value="ECO:0007669"/>
    <property type="project" value="TreeGrafter"/>
</dbReference>
<evidence type="ECO:0000259" key="4">
    <source>
        <dbReference type="PROSITE" id="PS50405"/>
    </source>
</evidence>
<reference evidence="5" key="1">
    <citation type="submission" date="2020-05" db="EMBL/GenBank/DDBJ databases">
        <title>Mycena genomes resolve the evolution of fungal bioluminescence.</title>
        <authorList>
            <person name="Tsai I.J."/>
        </authorList>
    </citation>
    <scope>NUCLEOTIDE SEQUENCE</scope>
    <source>
        <strain evidence="5">CCC161011</strain>
    </source>
</reference>
<evidence type="ECO:0000313" key="6">
    <source>
        <dbReference type="Proteomes" id="UP000620124"/>
    </source>
</evidence>
<dbReference type="Pfam" id="PF02798">
    <property type="entry name" value="GST_N"/>
    <property type="match status" value="1"/>
</dbReference>
<dbReference type="SUPFAM" id="SSF47616">
    <property type="entry name" value="GST C-terminal domain-like"/>
    <property type="match status" value="1"/>
</dbReference>
<feature type="domain" description="GST C-terminal" evidence="4">
    <location>
        <begin position="92"/>
        <end position="204"/>
    </location>
</feature>
<dbReference type="FunFam" id="3.40.30.10:FF:000039">
    <property type="entry name" value="Glutathione S-transferase domain"/>
    <property type="match status" value="1"/>
</dbReference>
<dbReference type="EC" id="2.5.1.18" evidence="1"/>
<dbReference type="AlphaFoldDB" id="A0A8H7DD20"/>
<dbReference type="PROSITE" id="PS50405">
    <property type="entry name" value="GST_CTER"/>
    <property type="match status" value="1"/>
</dbReference>
<organism evidence="5 6">
    <name type="scientific">Mycena venus</name>
    <dbReference type="NCBI Taxonomy" id="2733690"/>
    <lineage>
        <taxon>Eukaryota</taxon>
        <taxon>Fungi</taxon>
        <taxon>Dikarya</taxon>
        <taxon>Basidiomycota</taxon>
        <taxon>Agaricomycotina</taxon>
        <taxon>Agaricomycetes</taxon>
        <taxon>Agaricomycetidae</taxon>
        <taxon>Agaricales</taxon>
        <taxon>Marasmiineae</taxon>
        <taxon>Mycenaceae</taxon>
        <taxon>Mycena</taxon>
    </lineage>
</organism>
<dbReference type="SFLD" id="SFLDS00019">
    <property type="entry name" value="Glutathione_Transferase_(cytos"/>
    <property type="match status" value="1"/>
</dbReference>
<dbReference type="EMBL" id="JACAZI010000002">
    <property type="protein sequence ID" value="KAF7368457.1"/>
    <property type="molecule type" value="Genomic_DNA"/>
</dbReference>
<evidence type="ECO:0000256" key="1">
    <source>
        <dbReference type="ARBA" id="ARBA00012452"/>
    </source>
</evidence>
<keyword evidence="6" id="KW-1185">Reference proteome</keyword>